<feature type="compositionally biased region" description="Low complexity" evidence="1">
    <location>
        <begin position="238"/>
        <end position="254"/>
    </location>
</feature>
<dbReference type="EMBL" id="LAVV01009324">
    <property type="protein sequence ID" value="KNZ50786.1"/>
    <property type="molecule type" value="Genomic_DNA"/>
</dbReference>
<dbReference type="PANTHER" id="PTHR47592:SF27">
    <property type="entry name" value="OS08G0421700 PROTEIN"/>
    <property type="match status" value="1"/>
</dbReference>
<feature type="domain" description="Retrovirus-related Pol polyprotein from transposon TNT 1-94-like beta-barrel" evidence="2">
    <location>
        <begin position="323"/>
        <end position="402"/>
    </location>
</feature>
<feature type="compositionally biased region" description="Basic and acidic residues" evidence="1">
    <location>
        <begin position="261"/>
        <end position="274"/>
    </location>
</feature>
<dbReference type="AlphaFoldDB" id="A0A0L6UQH6"/>
<dbReference type="Proteomes" id="UP000037035">
    <property type="component" value="Unassembled WGS sequence"/>
</dbReference>
<feature type="region of interest" description="Disordered" evidence="1">
    <location>
        <begin position="232"/>
        <end position="274"/>
    </location>
</feature>
<reference evidence="3 4" key="1">
    <citation type="submission" date="2015-08" db="EMBL/GenBank/DDBJ databases">
        <title>Next Generation Sequencing and Analysis of the Genome of Puccinia sorghi L Schw, the Causal Agent of Maize Common Rust.</title>
        <authorList>
            <person name="Rochi L."/>
            <person name="Burguener G."/>
            <person name="Darino M."/>
            <person name="Turjanski A."/>
            <person name="Kreff E."/>
            <person name="Dieguez M.J."/>
            <person name="Sacco F."/>
        </authorList>
    </citation>
    <scope>NUCLEOTIDE SEQUENCE [LARGE SCALE GENOMIC DNA]</scope>
    <source>
        <strain evidence="3 4">RO10H11247</strain>
    </source>
</reference>
<evidence type="ECO:0000256" key="1">
    <source>
        <dbReference type="SAM" id="MobiDB-lite"/>
    </source>
</evidence>
<evidence type="ECO:0000313" key="3">
    <source>
        <dbReference type="EMBL" id="KNZ50786.1"/>
    </source>
</evidence>
<dbReference type="Pfam" id="PF22936">
    <property type="entry name" value="Pol_BBD"/>
    <property type="match status" value="1"/>
</dbReference>
<evidence type="ECO:0000259" key="2">
    <source>
        <dbReference type="Pfam" id="PF22936"/>
    </source>
</evidence>
<sequence>MADQAAAPARRQDADVVQHDFRNDGFRQAMLKAALDTTPQLTEENYSVWKDKMTGLLELRGVLDALESPITQLSKDENAELKLLLISKMDSVTHNNVINAENRNSAKELWKSIKERFASSQSSNRARIFNDFLYLTFKEDAIETFITEIRITIKKMIDVGIDLPQDILAYLILFKFPATLHLLKRQIMHSDKDLKVEFVCNHLTQFNNEAKAENRDASSTEAALYAGKNDKFNRSMRGSKSGQSQSSSNNQKGSRCTEGFHNPKQDPNHSSDACWHLHPEKAPDWWRENQAKWKSSKDKNQVNYYMSLVSLWINHGDPKSKIILDSGASAHIFNDERYFSRLELKEWDVIKTGKRDATLPIKGSGEVTLRWADRVIKLQNCLFVPDIVINLISPGCLDGKGCSVFSSKGIFKVKRGGNLVLKGKVNNNLYTVDDPNSVGNDKRQERLVA</sequence>
<evidence type="ECO:0000313" key="4">
    <source>
        <dbReference type="Proteomes" id="UP000037035"/>
    </source>
</evidence>
<dbReference type="VEuPathDB" id="FungiDB:VP01_423g5"/>
<dbReference type="OrthoDB" id="3025757at2759"/>
<protein>
    <recommendedName>
        <fullName evidence="2">Retrovirus-related Pol polyprotein from transposon TNT 1-94-like beta-barrel domain-containing protein</fullName>
    </recommendedName>
</protein>
<comment type="caution">
    <text evidence="3">The sequence shown here is derived from an EMBL/GenBank/DDBJ whole genome shotgun (WGS) entry which is preliminary data.</text>
</comment>
<dbReference type="Pfam" id="PF14223">
    <property type="entry name" value="Retrotran_gag_2"/>
    <property type="match status" value="1"/>
</dbReference>
<dbReference type="InterPro" id="IPR054722">
    <property type="entry name" value="PolX-like_BBD"/>
</dbReference>
<gene>
    <name evidence="3" type="ORF">VP01_423g5</name>
</gene>
<keyword evidence="4" id="KW-1185">Reference proteome</keyword>
<organism evidence="3 4">
    <name type="scientific">Puccinia sorghi</name>
    <dbReference type="NCBI Taxonomy" id="27349"/>
    <lineage>
        <taxon>Eukaryota</taxon>
        <taxon>Fungi</taxon>
        <taxon>Dikarya</taxon>
        <taxon>Basidiomycota</taxon>
        <taxon>Pucciniomycotina</taxon>
        <taxon>Pucciniomycetes</taxon>
        <taxon>Pucciniales</taxon>
        <taxon>Pucciniaceae</taxon>
        <taxon>Puccinia</taxon>
    </lineage>
</organism>
<proteinExistence type="predicted"/>
<dbReference type="PANTHER" id="PTHR47592">
    <property type="entry name" value="PBF68 PROTEIN"/>
    <property type="match status" value="1"/>
</dbReference>
<accession>A0A0L6UQH6</accession>
<name>A0A0L6UQH6_9BASI</name>